<gene>
    <name evidence="2" type="ORF">SAMN04490357_7706</name>
</gene>
<dbReference type="CDD" id="cd00085">
    <property type="entry name" value="HNHc"/>
    <property type="match status" value="1"/>
</dbReference>
<keyword evidence="2" id="KW-0255">Endonuclease</keyword>
<dbReference type="InterPro" id="IPR038563">
    <property type="entry name" value="Endonuclease_7_sf"/>
</dbReference>
<dbReference type="Pfam" id="PF02945">
    <property type="entry name" value="Endonuclease_7"/>
    <property type="match status" value="1"/>
</dbReference>
<dbReference type="AlphaFoldDB" id="A0A1H5K4J4"/>
<dbReference type="STRING" id="67331.SAMN04490357_7706"/>
<feature type="compositionally biased region" description="Basic and acidic residues" evidence="1">
    <location>
        <begin position="156"/>
        <end position="167"/>
    </location>
</feature>
<dbReference type="InterPro" id="IPR004211">
    <property type="entry name" value="Endonuclease_7"/>
</dbReference>
<sequence length="167" mass="18643">MTARAGIPACWSWSPELPTEDDARRRFWEGLGDVSGYSASTLELLERAADLTCDADEERLRVWQAGRCAICGETDRRMYCDHDHATGLVRGWLCVSCNTREGVAVGPAGTLFAAYRERPPTAILGLRIRYRDPLTRRYAASEPPRGDGWDVTADLTRQRPEETSSAH</sequence>
<reference evidence="2" key="1">
    <citation type="submission" date="2016-10" db="EMBL/GenBank/DDBJ databases">
        <authorList>
            <person name="de Groot N.N."/>
        </authorList>
    </citation>
    <scope>NUCLEOTIDE SEQUENCE [LARGE SCALE GENOMIC DNA]</scope>
    <source>
        <strain evidence="2">DSM 40306</strain>
    </source>
</reference>
<accession>A0A1H5K4J4</accession>
<dbReference type="Proteomes" id="UP000182375">
    <property type="component" value="Unassembled WGS sequence"/>
</dbReference>
<evidence type="ECO:0000313" key="2">
    <source>
        <dbReference type="EMBL" id="SEE59635.1"/>
    </source>
</evidence>
<dbReference type="RefSeq" id="WP_244175072.1">
    <property type="nucleotide sequence ID" value="NZ_FNTD01000005.1"/>
</dbReference>
<keyword evidence="2" id="KW-0540">Nuclease</keyword>
<dbReference type="InterPro" id="IPR044925">
    <property type="entry name" value="His-Me_finger_sf"/>
</dbReference>
<dbReference type="EMBL" id="FNTD01000005">
    <property type="protein sequence ID" value="SEE59635.1"/>
    <property type="molecule type" value="Genomic_DNA"/>
</dbReference>
<dbReference type="GeneID" id="95516649"/>
<name>A0A1H5K4J4_9ACTN</name>
<organism evidence="2">
    <name type="scientific">Streptomyces misionensis</name>
    <dbReference type="NCBI Taxonomy" id="67331"/>
    <lineage>
        <taxon>Bacteria</taxon>
        <taxon>Bacillati</taxon>
        <taxon>Actinomycetota</taxon>
        <taxon>Actinomycetes</taxon>
        <taxon>Kitasatosporales</taxon>
        <taxon>Streptomycetaceae</taxon>
        <taxon>Streptomyces</taxon>
    </lineage>
</organism>
<dbReference type="Gene3D" id="3.40.1800.10">
    <property type="entry name" value="His-Me finger endonucleases"/>
    <property type="match status" value="1"/>
</dbReference>
<dbReference type="GO" id="GO:0004519">
    <property type="term" value="F:endonuclease activity"/>
    <property type="evidence" value="ECO:0007669"/>
    <property type="project" value="UniProtKB-KW"/>
</dbReference>
<feature type="region of interest" description="Disordered" evidence="1">
    <location>
        <begin position="138"/>
        <end position="167"/>
    </location>
</feature>
<dbReference type="SUPFAM" id="SSF54060">
    <property type="entry name" value="His-Me finger endonucleases"/>
    <property type="match status" value="1"/>
</dbReference>
<proteinExistence type="predicted"/>
<keyword evidence="2" id="KW-0378">Hydrolase</keyword>
<evidence type="ECO:0000256" key="1">
    <source>
        <dbReference type="SAM" id="MobiDB-lite"/>
    </source>
</evidence>
<dbReference type="InterPro" id="IPR003615">
    <property type="entry name" value="HNH_nuc"/>
</dbReference>
<protein>
    <submittedName>
        <fullName evidence="2">Recombination endonuclease VII</fullName>
    </submittedName>
</protein>